<protein>
    <recommendedName>
        <fullName evidence="2">RNA polymerase sigma factor 70 region 4 type 2 domain-containing protein</fullName>
    </recommendedName>
</protein>
<dbReference type="InterPro" id="IPR013324">
    <property type="entry name" value="RNA_pol_sigma_r3/r4-like"/>
</dbReference>
<sequence>KRKYARQLQERSLEQAEPFLHAGQDGSTPTSDAGTGGEPYTGAAAGAFCEAIAEEFSRETEEMLACLKPRDRELFVKLYVEEKTFDEIAAETGTDKSVLYNRLSRGKRKLRTLFSNPPSDKGISKGGRKS</sequence>
<reference evidence="3" key="1">
    <citation type="journal article" date="2021" name="PeerJ">
        <title>Extensive microbial diversity within the chicken gut microbiome revealed by metagenomics and culture.</title>
        <authorList>
            <person name="Gilroy R."/>
            <person name="Ravi A."/>
            <person name="Getino M."/>
            <person name="Pursley I."/>
            <person name="Horton D.L."/>
            <person name="Alikhan N.F."/>
            <person name="Baker D."/>
            <person name="Gharbi K."/>
            <person name="Hall N."/>
            <person name="Watson M."/>
            <person name="Adriaenssens E.M."/>
            <person name="Foster-Nyarko E."/>
            <person name="Jarju S."/>
            <person name="Secka A."/>
            <person name="Antonio M."/>
            <person name="Oren A."/>
            <person name="Chaudhuri R.R."/>
            <person name="La Ragione R."/>
            <person name="Hildebrand F."/>
            <person name="Pallen M.J."/>
        </authorList>
    </citation>
    <scope>NUCLEOTIDE SEQUENCE</scope>
    <source>
        <strain evidence="3">ChiSxjej3B15-1167</strain>
    </source>
</reference>
<gene>
    <name evidence="3" type="ORF">H9849_00880</name>
</gene>
<dbReference type="SUPFAM" id="SSF88659">
    <property type="entry name" value="Sigma3 and sigma4 domains of RNA polymerase sigma factors"/>
    <property type="match status" value="1"/>
</dbReference>
<feature type="domain" description="RNA polymerase sigma factor 70 region 4 type 2" evidence="2">
    <location>
        <begin position="59"/>
        <end position="110"/>
    </location>
</feature>
<evidence type="ECO:0000313" key="3">
    <source>
        <dbReference type="EMBL" id="HIX71552.1"/>
    </source>
</evidence>
<dbReference type="Gene3D" id="1.10.10.10">
    <property type="entry name" value="Winged helix-like DNA-binding domain superfamily/Winged helix DNA-binding domain"/>
    <property type="match status" value="1"/>
</dbReference>
<name>A0A9D1X2F1_9FIRM</name>
<evidence type="ECO:0000313" key="4">
    <source>
        <dbReference type="Proteomes" id="UP000886805"/>
    </source>
</evidence>
<dbReference type="InterPro" id="IPR013249">
    <property type="entry name" value="RNA_pol_sigma70_r4_t2"/>
</dbReference>
<dbReference type="GO" id="GO:0016987">
    <property type="term" value="F:sigma factor activity"/>
    <property type="evidence" value="ECO:0007669"/>
    <property type="project" value="InterPro"/>
</dbReference>
<dbReference type="Pfam" id="PF08281">
    <property type="entry name" value="Sigma70_r4_2"/>
    <property type="match status" value="1"/>
</dbReference>
<evidence type="ECO:0000256" key="1">
    <source>
        <dbReference type="SAM" id="MobiDB-lite"/>
    </source>
</evidence>
<accession>A0A9D1X2F1</accession>
<proteinExistence type="predicted"/>
<comment type="caution">
    <text evidence="3">The sequence shown here is derived from an EMBL/GenBank/DDBJ whole genome shotgun (WGS) entry which is preliminary data.</text>
</comment>
<feature type="region of interest" description="Disordered" evidence="1">
    <location>
        <begin position="1"/>
        <end position="40"/>
    </location>
</feature>
<dbReference type="AlphaFoldDB" id="A0A9D1X2F1"/>
<dbReference type="GO" id="GO:0003677">
    <property type="term" value="F:DNA binding"/>
    <property type="evidence" value="ECO:0007669"/>
    <property type="project" value="InterPro"/>
</dbReference>
<feature type="non-terminal residue" evidence="3">
    <location>
        <position position="1"/>
    </location>
</feature>
<dbReference type="EMBL" id="DXEQ01000021">
    <property type="protein sequence ID" value="HIX71552.1"/>
    <property type="molecule type" value="Genomic_DNA"/>
</dbReference>
<evidence type="ECO:0000259" key="2">
    <source>
        <dbReference type="Pfam" id="PF08281"/>
    </source>
</evidence>
<organism evidence="3 4">
    <name type="scientific">Candidatus Anaerobutyricum stercoripullorum</name>
    <dbReference type="NCBI Taxonomy" id="2838456"/>
    <lineage>
        <taxon>Bacteria</taxon>
        <taxon>Bacillati</taxon>
        <taxon>Bacillota</taxon>
        <taxon>Clostridia</taxon>
        <taxon>Lachnospirales</taxon>
        <taxon>Lachnospiraceae</taxon>
        <taxon>Anaerobutyricum</taxon>
    </lineage>
</organism>
<dbReference type="GO" id="GO:0006352">
    <property type="term" value="P:DNA-templated transcription initiation"/>
    <property type="evidence" value="ECO:0007669"/>
    <property type="project" value="InterPro"/>
</dbReference>
<dbReference type="Proteomes" id="UP000886805">
    <property type="component" value="Unassembled WGS sequence"/>
</dbReference>
<reference evidence="3" key="2">
    <citation type="submission" date="2021-04" db="EMBL/GenBank/DDBJ databases">
        <authorList>
            <person name="Gilroy R."/>
        </authorList>
    </citation>
    <scope>NUCLEOTIDE SEQUENCE</scope>
    <source>
        <strain evidence="3">ChiSxjej3B15-1167</strain>
    </source>
</reference>
<dbReference type="CDD" id="cd06171">
    <property type="entry name" value="Sigma70_r4"/>
    <property type="match status" value="1"/>
</dbReference>
<dbReference type="InterPro" id="IPR036388">
    <property type="entry name" value="WH-like_DNA-bd_sf"/>
</dbReference>